<dbReference type="EMBL" id="NGKB01000001">
    <property type="protein sequence ID" value="RSU16712.1"/>
    <property type="molecule type" value="Genomic_DNA"/>
</dbReference>
<evidence type="ECO:0008006" key="4">
    <source>
        <dbReference type="Google" id="ProtNLM"/>
    </source>
</evidence>
<reference evidence="2 3" key="1">
    <citation type="submission" date="2017-05" db="EMBL/GenBank/DDBJ databases">
        <title>Vagococcus spp. assemblies.</title>
        <authorList>
            <person name="Gulvik C.A."/>
        </authorList>
    </citation>
    <scope>NUCLEOTIDE SEQUENCE [LARGE SCALE GENOMIC DNA]</scope>
    <source>
        <strain evidence="2 3">SS1714</strain>
    </source>
</reference>
<dbReference type="RefSeq" id="WP_126790808.1">
    <property type="nucleotide sequence ID" value="NZ_CP060720.1"/>
</dbReference>
<dbReference type="AlphaFoldDB" id="A0A430B8Q0"/>
<evidence type="ECO:0000313" key="2">
    <source>
        <dbReference type="EMBL" id="RSU16712.1"/>
    </source>
</evidence>
<evidence type="ECO:0000313" key="3">
    <source>
        <dbReference type="Proteomes" id="UP000288028"/>
    </source>
</evidence>
<protein>
    <recommendedName>
        <fullName evidence="4">Lipoprotein</fullName>
    </recommendedName>
</protein>
<dbReference type="Proteomes" id="UP000288028">
    <property type="component" value="Unassembled WGS sequence"/>
</dbReference>
<dbReference type="PROSITE" id="PS51257">
    <property type="entry name" value="PROKAR_LIPOPROTEIN"/>
    <property type="match status" value="1"/>
</dbReference>
<gene>
    <name evidence="2" type="ORF">CBF28_00575</name>
</gene>
<organism evidence="2 3">
    <name type="scientific">Vagococcus carniphilus</name>
    <dbReference type="NCBI Taxonomy" id="218144"/>
    <lineage>
        <taxon>Bacteria</taxon>
        <taxon>Bacillati</taxon>
        <taxon>Bacillota</taxon>
        <taxon>Bacilli</taxon>
        <taxon>Lactobacillales</taxon>
        <taxon>Enterococcaceae</taxon>
        <taxon>Vagococcus</taxon>
    </lineage>
</organism>
<keyword evidence="1" id="KW-0732">Signal</keyword>
<name>A0A430B8Q0_9ENTE</name>
<dbReference type="GeneID" id="95579934"/>
<feature type="signal peptide" evidence="1">
    <location>
        <begin position="1"/>
        <end position="20"/>
    </location>
</feature>
<dbReference type="OrthoDB" id="2199492at2"/>
<sequence>MKKKKIGLLVGLGCTTLLLASCGNSPQKEFASFIEEQNSQTVGTWDFNMAIDDMKLSEGTSSQPADPIVNMIITQVKDASIDGTVQVDMAKDIKFGLDMKMKAMGMEIPFNMIGDFGKEPKLYMATDMMEYVMTIAQSMAGGTPETQPDFSKIKGKYIDISETPTAESKKEWKELYKEVAHSKEDQKEFTKLYVDFIKGLDKKTFTKKEDVISHTFTKKEIEDLFTEIAKASEEKDADVKEVFKDFKDMTLKVDVNPKKNSMVSLVTLSPKGEKNAKSGIDSMALKIKTNLKDKKANIKLPKKEDIISQEEFEKAMPSGAALGGDSEKISKEEFEEVKSMLTENKDTIDKEAAQEFLETQKESFTEEQYKELQELLK</sequence>
<accession>A0A430B8Q0</accession>
<comment type="caution">
    <text evidence="2">The sequence shown here is derived from an EMBL/GenBank/DDBJ whole genome shotgun (WGS) entry which is preliminary data.</text>
</comment>
<feature type="chain" id="PRO_5038667665" description="Lipoprotein" evidence="1">
    <location>
        <begin position="21"/>
        <end position="377"/>
    </location>
</feature>
<proteinExistence type="predicted"/>
<keyword evidence="3" id="KW-1185">Reference proteome</keyword>
<evidence type="ECO:0000256" key="1">
    <source>
        <dbReference type="SAM" id="SignalP"/>
    </source>
</evidence>